<sequence>MVYETGEGKDKHMPMDGLTVGFAARELNEILRDGRIDKITQPERDTVVLVIRAGGTNHRLLLCASPNNARCHLTMNNYSNPLEPPAMCMLMRKQISGARITEIRQVEGDRIVYVDMDAVNELGDHVLRRLVLEIMGRHSNLLLLDENDRILEATRHVNPEMSRVRQIQPGMTYLPPPSQDKLNPETLTEEALYERLSAMPDARLSRALADTITGLSRASAEELACRVLQPGEEQPADLKNACERLAAFLKKLPFMSDARVLMKDNGEAEDVFPFAYLSRPTDLQRSCKTLSEALEVYFGTRDARERLNQKSATMIRMLKSQLERCQRKLAIQMEELSSAERMDEYRRMGEAINANLYQLKKGMTEAELPDWNDPEGGTLTVPLDIRLTPSQNAQKYFKKYQKARSAMEIAAQQRDKTLEETDYLEGMLLDVDKCVGESELEEIRQELVRTGYMKKNTNRRQQRQLPGSKPYRYVSTDGIEILVGKNAAQNDRITLGAKGENIWLHAKDMPGSHVVICHEGEVPLTTMKQAAMLAAWYSKGQRSSLVPVDYTLRKYVKKPSGAAPGKVIYTHQKTAYMTPEEEEVRKIRLVEA</sequence>
<accession>A0AC61MWZ1</accession>
<keyword evidence="2" id="KW-1185">Reference proteome</keyword>
<gene>
    <name evidence="1" type="ORF">JYE49_01310</name>
</gene>
<organism evidence="1 2">
    <name type="scientific">Aristaeella hokkaidonensis</name>
    <dbReference type="NCBI Taxonomy" id="3046382"/>
    <lineage>
        <taxon>Bacteria</taxon>
        <taxon>Bacillati</taxon>
        <taxon>Bacillota</taxon>
        <taxon>Clostridia</taxon>
        <taxon>Eubacteriales</taxon>
        <taxon>Aristaeellaceae</taxon>
        <taxon>Aristaeella</taxon>
    </lineage>
</organism>
<evidence type="ECO:0000313" key="1">
    <source>
        <dbReference type="EMBL" id="QUC67377.1"/>
    </source>
</evidence>
<reference evidence="1" key="1">
    <citation type="submission" date="2021-01" db="EMBL/GenBank/DDBJ databases">
        <title>Complete genome sequence of Clostridiales bacterium R-7.</title>
        <authorList>
            <person name="Mahoney-Kurpe S.C."/>
            <person name="Palevich N."/>
            <person name="Koike S."/>
            <person name="Moon C.D."/>
            <person name="Attwood G.T."/>
        </authorList>
    </citation>
    <scope>NUCLEOTIDE SEQUENCE</scope>
    <source>
        <strain evidence="1">R-7</strain>
    </source>
</reference>
<name>A0AC61MWZ1_9FIRM</name>
<dbReference type="Proteomes" id="UP000682782">
    <property type="component" value="Chromosome"/>
</dbReference>
<dbReference type="EMBL" id="CP068393">
    <property type="protein sequence ID" value="QUC67377.1"/>
    <property type="molecule type" value="Genomic_DNA"/>
</dbReference>
<evidence type="ECO:0000313" key="2">
    <source>
        <dbReference type="Proteomes" id="UP000682782"/>
    </source>
</evidence>
<proteinExistence type="predicted"/>
<protein>
    <submittedName>
        <fullName evidence="1">NFACT family protein</fullName>
    </submittedName>
</protein>